<proteinExistence type="predicted"/>
<dbReference type="EMBL" id="CP061801">
    <property type="protein sequence ID" value="QPK02827.1"/>
    <property type="molecule type" value="Genomic_DNA"/>
</dbReference>
<organism evidence="1">
    <name type="scientific">Enterobacter mori</name>
    <dbReference type="NCBI Taxonomy" id="539813"/>
    <lineage>
        <taxon>Bacteria</taxon>
        <taxon>Pseudomonadati</taxon>
        <taxon>Pseudomonadota</taxon>
        <taxon>Gammaproteobacteria</taxon>
        <taxon>Enterobacterales</taxon>
        <taxon>Enterobacteriaceae</taxon>
        <taxon>Enterobacter</taxon>
    </lineage>
</organism>
<gene>
    <name evidence="1" type="ORF">IDM36_19335</name>
</gene>
<name>A0A7T0H2Q5_9ENTR</name>
<dbReference type="Pfam" id="PF06092">
    <property type="entry name" value="DUF943"/>
    <property type="match status" value="1"/>
</dbReference>
<evidence type="ECO:0000313" key="1">
    <source>
        <dbReference type="EMBL" id="QPK02827.1"/>
    </source>
</evidence>
<accession>A0A7T0H2Q5</accession>
<reference evidence="1" key="1">
    <citation type="submission" date="2020-09" db="EMBL/GenBank/DDBJ databases">
        <title>First Report of a novel Colistin-Resistant species of Enterobacter cloacae complex Producing MCR-5 isolated from hospital sewage water.</title>
        <authorList>
            <person name="Zhou K."/>
        </authorList>
    </citation>
    <scope>NUCLEOTIDE SEQUENCE [LARGE SCALE GENOMIC DNA]</scope>
    <source>
        <strain evidence="1">HSW1412</strain>
    </source>
</reference>
<dbReference type="AlphaFoldDB" id="A0A7T0H2Q5"/>
<dbReference type="InterPro" id="IPR010351">
    <property type="entry name" value="DUF943"/>
</dbReference>
<protein>
    <submittedName>
        <fullName evidence="1">DUF943 family protein</fullName>
    </submittedName>
</protein>
<sequence length="124" mass="14751">MTCLFAPSLVVTHMPWTDMEKISWFILNREDIRAKYPLFPDVWHRYYITDIGDGFTNNKISPHEDLRCFSEIQNDKNCIVKNYLLVVDEYPDRYPRFSLSEGNFEYQLTPESKIEAVPPPEGWR</sequence>